<protein>
    <recommendedName>
        <fullName evidence="4">BTB domain-containing protein</fullName>
    </recommendedName>
</protein>
<feature type="compositionally biased region" description="Basic and acidic residues" evidence="1">
    <location>
        <begin position="307"/>
        <end position="319"/>
    </location>
</feature>
<proteinExistence type="predicted"/>
<comment type="caution">
    <text evidence="2">The sequence shown here is derived from an EMBL/GenBank/DDBJ whole genome shotgun (WGS) entry which is preliminary data.</text>
</comment>
<sequence>MAPSTEPTRVSQSSRSRPVTALPIVPAVPLPTRAKIKQGAAASMSLPAPETGQNGEVTQLNGPPLSTALADDVAIQNSNELESTAADVEVNKGAEESLEVTSDKDLEEQVKAMDTESSSTKSMEQPMPRQYFGYQFPPPFHPHGQHSAPSSIDSPTGPQFLPPYNNPPLQHPHPQSGANGVVFGGYPDSSSPSPALQHPPHPPPGFMDPNFQPPFHPLGHQHRLSEPRVPFMNRPGNPSFSHRPDVYLPPRPSFPYAPQYHGRMPSFAPPEGYSPFPPGTPVGSENRGFLPSQPPQPHGPRVFPGPSHDHNTPYLRRDSPQAPAQGGQQNAVSSVAASEKDTHSQGEPGEFRGDGSQAFLLPEQLTPKDKDLGGLSNYIQSQFDRPDCSDYKLELQHVNDQFKRTWHVHGLLIARSPTLKALMDLGTPKGRSDRSLRVETTDHFLSPEGFSMALQRLYGLPLLPYQKIITSGDPPSRSYRAIDGQLLDVQAIQKRMGLALSYAAAGCLLQITTVARQGVEAAGHAITWETLEKALDFAMEGGLGMEWTSGDVRSSTSVSSSASSRQSASAEGSQVGSASSLDSPQGTPETPPLGPSGGTYAPHADGLLQQALDFIVQEYPANFVLDSGAPQFSYHPRLPMEVNVKPPTNPRLSSMKFGDNPTEDDIKLINLSTTVLSSTLLSLPFPLLKHILESTKLGTLDGWASATLRQKLARDVVDERERRRREIRGRANISKEERSTNSKAWENICWEESVVIEYSGQGSGVELRRRWKGLAH</sequence>
<feature type="compositionally biased region" description="Pro residues" evidence="1">
    <location>
        <begin position="197"/>
        <end position="216"/>
    </location>
</feature>
<evidence type="ECO:0000313" key="3">
    <source>
        <dbReference type="Proteomes" id="UP000698800"/>
    </source>
</evidence>
<feature type="region of interest" description="Disordered" evidence="1">
    <location>
        <begin position="550"/>
        <end position="602"/>
    </location>
</feature>
<dbReference type="Proteomes" id="UP000698800">
    <property type="component" value="Unassembled WGS sequence"/>
</dbReference>
<feature type="compositionally biased region" description="Low complexity" evidence="1">
    <location>
        <begin position="320"/>
        <end position="329"/>
    </location>
</feature>
<gene>
    <name evidence="2" type="ORF">FGG08_002773</name>
</gene>
<evidence type="ECO:0000313" key="2">
    <source>
        <dbReference type="EMBL" id="KAH0542819.1"/>
    </source>
</evidence>
<name>A0A9P8I3X4_9PEZI</name>
<evidence type="ECO:0008006" key="4">
    <source>
        <dbReference type="Google" id="ProtNLM"/>
    </source>
</evidence>
<feature type="compositionally biased region" description="Polar residues" evidence="1">
    <location>
        <begin position="1"/>
        <end position="17"/>
    </location>
</feature>
<feature type="compositionally biased region" description="Basic and acidic residues" evidence="1">
    <location>
        <begin position="338"/>
        <end position="353"/>
    </location>
</feature>
<keyword evidence="3" id="KW-1185">Reference proteome</keyword>
<feature type="compositionally biased region" description="Polar residues" evidence="1">
    <location>
        <begin position="575"/>
        <end position="588"/>
    </location>
</feature>
<dbReference type="AlphaFoldDB" id="A0A9P8I3X4"/>
<feature type="region of interest" description="Disordered" evidence="1">
    <location>
        <begin position="257"/>
        <end position="355"/>
    </location>
</feature>
<reference evidence="2" key="1">
    <citation type="submission" date="2021-03" db="EMBL/GenBank/DDBJ databases">
        <title>Comparative genomics and phylogenomic investigation of the class Geoglossomycetes provide insights into ecological specialization and systematics.</title>
        <authorList>
            <person name="Melie T."/>
            <person name="Pirro S."/>
            <person name="Miller A.N."/>
            <person name="Quandt A."/>
        </authorList>
    </citation>
    <scope>NUCLEOTIDE SEQUENCE</scope>
    <source>
        <strain evidence="2">GBOQ0MN5Z8</strain>
    </source>
</reference>
<dbReference type="OrthoDB" id="5329403at2759"/>
<evidence type="ECO:0000256" key="1">
    <source>
        <dbReference type="SAM" id="MobiDB-lite"/>
    </source>
</evidence>
<accession>A0A9P8I3X4</accession>
<feature type="compositionally biased region" description="Pro residues" evidence="1">
    <location>
        <begin position="160"/>
        <end position="171"/>
    </location>
</feature>
<feature type="compositionally biased region" description="Low complexity" evidence="1">
    <location>
        <begin position="550"/>
        <end position="574"/>
    </location>
</feature>
<dbReference type="EMBL" id="JAGHQL010000045">
    <property type="protein sequence ID" value="KAH0542819.1"/>
    <property type="molecule type" value="Genomic_DNA"/>
</dbReference>
<feature type="region of interest" description="Disordered" evidence="1">
    <location>
        <begin position="1"/>
        <end position="222"/>
    </location>
</feature>
<feature type="compositionally biased region" description="Polar residues" evidence="1">
    <location>
        <begin position="147"/>
        <end position="157"/>
    </location>
</feature>
<dbReference type="PANTHER" id="PTHR47369:SF2">
    <property type="entry name" value="BTB_POZ DOMAIN-CONTAINING PROTEIN 2"/>
    <property type="match status" value="1"/>
</dbReference>
<dbReference type="PANTHER" id="PTHR47369">
    <property type="entry name" value="BTB/POZ DOMAIN-CONTAINING PROTEIN"/>
    <property type="match status" value="1"/>
</dbReference>
<feature type="compositionally biased region" description="Polar residues" evidence="1">
    <location>
        <begin position="51"/>
        <end position="61"/>
    </location>
</feature>
<feature type="region of interest" description="Disordered" evidence="1">
    <location>
        <begin position="227"/>
        <end position="246"/>
    </location>
</feature>
<feature type="compositionally biased region" description="Basic and acidic residues" evidence="1">
    <location>
        <begin position="89"/>
        <end position="114"/>
    </location>
</feature>
<organism evidence="2 3">
    <name type="scientific">Glutinoglossum americanum</name>
    <dbReference type="NCBI Taxonomy" id="1670608"/>
    <lineage>
        <taxon>Eukaryota</taxon>
        <taxon>Fungi</taxon>
        <taxon>Dikarya</taxon>
        <taxon>Ascomycota</taxon>
        <taxon>Pezizomycotina</taxon>
        <taxon>Geoglossomycetes</taxon>
        <taxon>Geoglossales</taxon>
        <taxon>Geoglossaceae</taxon>
        <taxon>Glutinoglossum</taxon>
    </lineage>
</organism>